<evidence type="ECO:0008006" key="4">
    <source>
        <dbReference type="Google" id="ProtNLM"/>
    </source>
</evidence>
<dbReference type="EMBL" id="JAVRRD010000003">
    <property type="protein sequence ID" value="KAK5061572.1"/>
    <property type="molecule type" value="Genomic_DNA"/>
</dbReference>
<evidence type="ECO:0000313" key="2">
    <source>
        <dbReference type="EMBL" id="KAK5061572.1"/>
    </source>
</evidence>
<gene>
    <name evidence="2" type="ORF">LTR84_008116</name>
</gene>
<proteinExistence type="predicted"/>
<keyword evidence="3" id="KW-1185">Reference proteome</keyword>
<feature type="compositionally biased region" description="Basic and acidic residues" evidence="1">
    <location>
        <begin position="165"/>
        <end position="176"/>
    </location>
</feature>
<name>A0AAV9NQV8_9EURO</name>
<organism evidence="2 3">
    <name type="scientific">Exophiala bonariae</name>
    <dbReference type="NCBI Taxonomy" id="1690606"/>
    <lineage>
        <taxon>Eukaryota</taxon>
        <taxon>Fungi</taxon>
        <taxon>Dikarya</taxon>
        <taxon>Ascomycota</taxon>
        <taxon>Pezizomycotina</taxon>
        <taxon>Eurotiomycetes</taxon>
        <taxon>Chaetothyriomycetidae</taxon>
        <taxon>Chaetothyriales</taxon>
        <taxon>Herpotrichiellaceae</taxon>
        <taxon>Exophiala</taxon>
    </lineage>
</organism>
<feature type="compositionally biased region" description="Polar residues" evidence="1">
    <location>
        <begin position="116"/>
        <end position="126"/>
    </location>
</feature>
<evidence type="ECO:0000313" key="3">
    <source>
        <dbReference type="Proteomes" id="UP001358417"/>
    </source>
</evidence>
<accession>A0AAV9NQV8</accession>
<dbReference type="RefSeq" id="XP_064710669.1">
    <property type="nucleotide sequence ID" value="XM_064851666.1"/>
</dbReference>
<feature type="region of interest" description="Disordered" evidence="1">
    <location>
        <begin position="76"/>
        <end position="206"/>
    </location>
</feature>
<dbReference type="AlphaFoldDB" id="A0AAV9NQV8"/>
<feature type="compositionally biased region" description="Low complexity" evidence="1">
    <location>
        <begin position="137"/>
        <end position="149"/>
    </location>
</feature>
<comment type="caution">
    <text evidence="2">The sequence shown here is derived from an EMBL/GenBank/DDBJ whole genome shotgun (WGS) entry which is preliminary data.</text>
</comment>
<sequence>MRVCAVTIPYIALLPAYLSSDDKTWYNAYVQIFHQVVINMSVTTAGILSVRRFLSDLQTGKLGMILNDREIEMTAAQRSATRSRNESGNKSSTTSGFFGRSKKSKTDDSKSQTRSNGSVLASSNNMRLRPDDVARYTTHVVGGSSTGVGSDRDGRSRNVLSGDTTKSDDEISDDKSTSSLRKNGVYQRRDFEMHVEYDYPDGESSR</sequence>
<feature type="compositionally biased region" description="Polar residues" evidence="1">
    <location>
        <begin position="76"/>
        <end position="96"/>
    </location>
</feature>
<reference evidence="2 3" key="1">
    <citation type="submission" date="2023-08" db="EMBL/GenBank/DDBJ databases">
        <title>Black Yeasts Isolated from many extreme environments.</title>
        <authorList>
            <person name="Coleine C."/>
            <person name="Stajich J.E."/>
            <person name="Selbmann L."/>
        </authorList>
    </citation>
    <scope>NUCLEOTIDE SEQUENCE [LARGE SCALE GENOMIC DNA]</scope>
    <source>
        <strain evidence="2 3">CCFEE 5792</strain>
    </source>
</reference>
<evidence type="ECO:0000256" key="1">
    <source>
        <dbReference type="SAM" id="MobiDB-lite"/>
    </source>
</evidence>
<feature type="compositionally biased region" description="Basic and acidic residues" evidence="1">
    <location>
        <begin position="187"/>
        <end position="206"/>
    </location>
</feature>
<dbReference type="GeneID" id="89976281"/>
<dbReference type="Proteomes" id="UP001358417">
    <property type="component" value="Unassembled WGS sequence"/>
</dbReference>
<protein>
    <recommendedName>
        <fullName evidence="4">G protein-coupled receptor GPR1 C-terminal domain-containing protein</fullName>
    </recommendedName>
</protein>